<sequence>MQTGERFWQLVGAAIFILCAYGLAELFDSNTARQKQLANQQQLLVRQQAALKESRWDQKLKDAEQVQKAWLAYLPVEKSPTFAKARLLSDVRQLAKDAGIVGATVSALDAEGGEKTGTALTSYGAGSGSSVQDKTKSSLPSGVQMIKVTLIGRFDPVPFGRLLDTLEDAQKFTVVERVLVRGTQLEVNIRCYWHLDAQADKLAAAATDAAPVAKDI</sequence>
<accession>A0ABR6XJF9</accession>
<dbReference type="EMBL" id="JACOFT010000005">
    <property type="protein sequence ID" value="MBC3812491.1"/>
    <property type="molecule type" value="Genomic_DNA"/>
</dbReference>
<dbReference type="Proteomes" id="UP000637632">
    <property type="component" value="Unassembled WGS sequence"/>
</dbReference>
<keyword evidence="3" id="KW-1185">Reference proteome</keyword>
<evidence type="ECO:0000256" key="1">
    <source>
        <dbReference type="SAM" id="Phobius"/>
    </source>
</evidence>
<comment type="caution">
    <text evidence="2">The sequence shown here is derived from an EMBL/GenBank/DDBJ whole genome shotgun (WGS) entry which is preliminary data.</text>
</comment>
<keyword evidence="1" id="KW-0472">Membrane</keyword>
<gene>
    <name evidence="2" type="ORF">H8K26_13675</name>
</gene>
<proteinExistence type="predicted"/>
<keyword evidence="1" id="KW-1133">Transmembrane helix</keyword>
<feature type="transmembrane region" description="Helical" evidence="1">
    <location>
        <begin position="6"/>
        <end position="27"/>
    </location>
</feature>
<reference evidence="2 3" key="1">
    <citation type="submission" date="2020-08" db="EMBL/GenBank/DDBJ databases">
        <title>Novel species isolated from subtropical streams in China.</title>
        <authorList>
            <person name="Lu H."/>
        </authorList>
    </citation>
    <scope>NUCLEOTIDE SEQUENCE [LARGE SCALE GENOMIC DNA]</scope>
    <source>
        <strain evidence="2 3">CCTCC AB 2015119</strain>
    </source>
</reference>
<evidence type="ECO:0000313" key="3">
    <source>
        <dbReference type="Proteomes" id="UP000637632"/>
    </source>
</evidence>
<name>A0ABR6XJF9_9BURK</name>
<dbReference type="RefSeq" id="WP_190480289.1">
    <property type="nucleotide sequence ID" value="NZ_JACOFT010000005.1"/>
</dbReference>
<protein>
    <submittedName>
        <fullName evidence="2">Uncharacterized protein</fullName>
    </submittedName>
</protein>
<organism evidence="2 3">
    <name type="scientific">Undibacterium aquatile</name>
    <dbReference type="NCBI Taxonomy" id="1537398"/>
    <lineage>
        <taxon>Bacteria</taxon>
        <taxon>Pseudomonadati</taxon>
        <taxon>Pseudomonadota</taxon>
        <taxon>Betaproteobacteria</taxon>
        <taxon>Burkholderiales</taxon>
        <taxon>Oxalobacteraceae</taxon>
        <taxon>Undibacterium</taxon>
    </lineage>
</organism>
<keyword evidence="1" id="KW-0812">Transmembrane</keyword>
<evidence type="ECO:0000313" key="2">
    <source>
        <dbReference type="EMBL" id="MBC3812491.1"/>
    </source>
</evidence>